<sequence length="397" mass="43607">MEERVRSFNKLPRPKQTPSGLPNHWVFGVCHVDLHPPGDLVLAVQPQSSYLLQGGPTQILSLGTGPDKAEATISCLLDAFITGGAANPMARRPTDPPPFAPWTWSTLDPEIAEAVQDGLRNHGIRPELCHVGICSAEERDILETARARLFEMLLSAVDHDLPTTVDQGDSTRCHGCGMSRESFFQPLKKCARCNKAFYHSKECQKKHWKHHKPACLPLGNVPDLDAYTYYNSRARADPAAQALMRSLNLGPPPPQGGIALPLRRLVVTGQDTSENMQLLFGPQWERHIKKDHETARIECLLNPPPGSPSHAMNAWMDDGSLIPSPRPATEAEQQRVKKVKEMQALIQRRIGVGKSPSSGDMQAILANFGANWSTELATYTLATNTMNQGVPSGGYRA</sequence>
<evidence type="ECO:0000256" key="2">
    <source>
        <dbReference type="ARBA" id="ARBA00022771"/>
    </source>
</evidence>
<dbReference type="EMBL" id="MU860484">
    <property type="protein sequence ID" value="KAK4233752.1"/>
    <property type="molecule type" value="Genomic_DNA"/>
</dbReference>
<organism evidence="6 7">
    <name type="scientific">Achaetomium macrosporum</name>
    <dbReference type="NCBI Taxonomy" id="79813"/>
    <lineage>
        <taxon>Eukaryota</taxon>
        <taxon>Fungi</taxon>
        <taxon>Dikarya</taxon>
        <taxon>Ascomycota</taxon>
        <taxon>Pezizomycotina</taxon>
        <taxon>Sordariomycetes</taxon>
        <taxon>Sordariomycetidae</taxon>
        <taxon>Sordariales</taxon>
        <taxon>Chaetomiaceae</taxon>
        <taxon>Achaetomium</taxon>
    </lineage>
</organism>
<dbReference type="Proteomes" id="UP001303760">
    <property type="component" value="Unassembled WGS sequence"/>
</dbReference>
<evidence type="ECO:0000256" key="1">
    <source>
        <dbReference type="ARBA" id="ARBA00022723"/>
    </source>
</evidence>
<evidence type="ECO:0000313" key="7">
    <source>
        <dbReference type="Proteomes" id="UP001303760"/>
    </source>
</evidence>
<feature type="domain" description="MYND-type" evidence="5">
    <location>
        <begin position="173"/>
        <end position="215"/>
    </location>
</feature>
<dbReference type="GO" id="GO:0008270">
    <property type="term" value="F:zinc ion binding"/>
    <property type="evidence" value="ECO:0007669"/>
    <property type="project" value="UniProtKB-KW"/>
</dbReference>
<dbReference type="InterPro" id="IPR002893">
    <property type="entry name" value="Znf_MYND"/>
</dbReference>
<dbReference type="AlphaFoldDB" id="A0AAN7C2T9"/>
<keyword evidence="3" id="KW-0862">Zinc</keyword>
<name>A0AAN7C2T9_9PEZI</name>
<evidence type="ECO:0000313" key="6">
    <source>
        <dbReference type="EMBL" id="KAK4233752.1"/>
    </source>
</evidence>
<dbReference type="Pfam" id="PF01753">
    <property type="entry name" value="zf-MYND"/>
    <property type="match status" value="1"/>
</dbReference>
<keyword evidence="2 4" id="KW-0863">Zinc-finger</keyword>
<dbReference type="PROSITE" id="PS50865">
    <property type="entry name" value="ZF_MYND_2"/>
    <property type="match status" value="1"/>
</dbReference>
<dbReference type="Gene3D" id="6.10.140.2220">
    <property type="match status" value="1"/>
</dbReference>
<reference evidence="6" key="1">
    <citation type="journal article" date="2023" name="Mol. Phylogenet. Evol.">
        <title>Genome-scale phylogeny and comparative genomics of the fungal order Sordariales.</title>
        <authorList>
            <person name="Hensen N."/>
            <person name="Bonometti L."/>
            <person name="Westerberg I."/>
            <person name="Brannstrom I.O."/>
            <person name="Guillou S."/>
            <person name="Cros-Aarteil S."/>
            <person name="Calhoun S."/>
            <person name="Haridas S."/>
            <person name="Kuo A."/>
            <person name="Mondo S."/>
            <person name="Pangilinan J."/>
            <person name="Riley R."/>
            <person name="LaButti K."/>
            <person name="Andreopoulos B."/>
            <person name="Lipzen A."/>
            <person name="Chen C."/>
            <person name="Yan M."/>
            <person name="Daum C."/>
            <person name="Ng V."/>
            <person name="Clum A."/>
            <person name="Steindorff A."/>
            <person name="Ohm R.A."/>
            <person name="Martin F."/>
            <person name="Silar P."/>
            <person name="Natvig D.O."/>
            <person name="Lalanne C."/>
            <person name="Gautier V."/>
            <person name="Ament-Velasquez S.L."/>
            <person name="Kruys A."/>
            <person name="Hutchinson M.I."/>
            <person name="Powell A.J."/>
            <person name="Barry K."/>
            <person name="Miller A.N."/>
            <person name="Grigoriev I.V."/>
            <person name="Debuchy R."/>
            <person name="Gladieux P."/>
            <person name="Hiltunen Thoren M."/>
            <person name="Johannesson H."/>
        </authorList>
    </citation>
    <scope>NUCLEOTIDE SEQUENCE</scope>
    <source>
        <strain evidence="6">CBS 532.94</strain>
    </source>
</reference>
<proteinExistence type="predicted"/>
<reference evidence="6" key="2">
    <citation type="submission" date="2023-05" db="EMBL/GenBank/DDBJ databases">
        <authorList>
            <consortium name="Lawrence Berkeley National Laboratory"/>
            <person name="Steindorff A."/>
            <person name="Hensen N."/>
            <person name="Bonometti L."/>
            <person name="Westerberg I."/>
            <person name="Brannstrom I.O."/>
            <person name="Guillou S."/>
            <person name="Cros-Aarteil S."/>
            <person name="Calhoun S."/>
            <person name="Haridas S."/>
            <person name="Kuo A."/>
            <person name="Mondo S."/>
            <person name="Pangilinan J."/>
            <person name="Riley R."/>
            <person name="Labutti K."/>
            <person name="Andreopoulos B."/>
            <person name="Lipzen A."/>
            <person name="Chen C."/>
            <person name="Yanf M."/>
            <person name="Daum C."/>
            <person name="Ng V."/>
            <person name="Clum A."/>
            <person name="Ohm R."/>
            <person name="Martin F."/>
            <person name="Silar P."/>
            <person name="Natvig D."/>
            <person name="Lalanne C."/>
            <person name="Gautier V."/>
            <person name="Ament-Velasquez S.L."/>
            <person name="Kruys A."/>
            <person name="Hutchinson M.I."/>
            <person name="Powell A.J."/>
            <person name="Barry K."/>
            <person name="Miller A.N."/>
            <person name="Grigoriev I.V."/>
            <person name="Debuchy R."/>
            <person name="Gladieux P."/>
            <person name="Thoren M.H."/>
            <person name="Johannesson H."/>
        </authorList>
    </citation>
    <scope>NUCLEOTIDE SEQUENCE</scope>
    <source>
        <strain evidence="6">CBS 532.94</strain>
    </source>
</reference>
<protein>
    <recommendedName>
        <fullName evidence="5">MYND-type domain-containing protein</fullName>
    </recommendedName>
</protein>
<comment type="caution">
    <text evidence="6">The sequence shown here is derived from an EMBL/GenBank/DDBJ whole genome shotgun (WGS) entry which is preliminary data.</text>
</comment>
<keyword evidence="1" id="KW-0479">Metal-binding</keyword>
<evidence type="ECO:0000259" key="5">
    <source>
        <dbReference type="PROSITE" id="PS50865"/>
    </source>
</evidence>
<evidence type="ECO:0000256" key="4">
    <source>
        <dbReference type="PROSITE-ProRule" id="PRU00134"/>
    </source>
</evidence>
<accession>A0AAN7C2T9</accession>
<gene>
    <name evidence="6" type="ORF">C8A03DRAFT_19224</name>
</gene>
<keyword evidence="7" id="KW-1185">Reference proteome</keyword>
<evidence type="ECO:0000256" key="3">
    <source>
        <dbReference type="ARBA" id="ARBA00022833"/>
    </source>
</evidence>
<dbReference type="SUPFAM" id="SSF144232">
    <property type="entry name" value="HIT/MYND zinc finger-like"/>
    <property type="match status" value="1"/>
</dbReference>